<dbReference type="AlphaFoldDB" id="A0A803PHP6"/>
<dbReference type="OMA" id="IRMAINP"/>
<protein>
    <recommendedName>
        <fullName evidence="3">Polyprotein</fullName>
    </recommendedName>
</protein>
<organism evidence="1 2">
    <name type="scientific">Cannabis sativa</name>
    <name type="common">Hemp</name>
    <name type="synonym">Marijuana</name>
    <dbReference type="NCBI Taxonomy" id="3483"/>
    <lineage>
        <taxon>Eukaryota</taxon>
        <taxon>Viridiplantae</taxon>
        <taxon>Streptophyta</taxon>
        <taxon>Embryophyta</taxon>
        <taxon>Tracheophyta</taxon>
        <taxon>Spermatophyta</taxon>
        <taxon>Magnoliopsida</taxon>
        <taxon>eudicotyledons</taxon>
        <taxon>Gunneridae</taxon>
        <taxon>Pentapetalae</taxon>
        <taxon>rosids</taxon>
        <taxon>fabids</taxon>
        <taxon>Rosales</taxon>
        <taxon>Cannabaceae</taxon>
        <taxon>Cannabis</taxon>
    </lineage>
</organism>
<dbReference type="Pfam" id="PF14223">
    <property type="entry name" value="Retrotran_gag_2"/>
    <property type="match status" value="1"/>
</dbReference>
<evidence type="ECO:0000313" key="2">
    <source>
        <dbReference type="Proteomes" id="UP000596661"/>
    </source>
</evidence>
<dbReference type="Proteomes" id="UP000596661">
    <property type="component" value="Chromosome 4"/>
</dbReference>
<name>A0A803PHP6_CANSA</name>
<dbReference type="PANTHER" id="PTHR47481">
    <property type="match status" value="1"/>
</dbReference>
<dbReference type="EMBL" id="UZAU01000362">
    <property type="status" value="NOT_ANNOTATED_CDS"/>
    <property type="molecule type" value="Genomic_DNA"/>
</dbReference>
<dbReference type="EnsemblPlants" id="evm.model.04.507">
    <property type="protein sequence ID" value="cds.evm.model.04.507"/>
    <property type="gene ID" value="evm.TU.04.507"/>
</dbReference>
<reference evidence="1" key="2">
    <citation type="submission" date="2021-03" db="UniProtKB">
        <authorList>
            <consortium name="EnsemblPlants"/>
        </authorList>
    </citation>
    <scope>IDENTIFICATION</scope>
</reference>
<sequence length="201" mass="22153">MIGHVVNCATSSEIWNTLEQLFGTASRARQIHLMNQLQSTKKESLAIDEYLLKMKNLTDGLRAAGNPISDEQLIFYVLTGLGTETNLALPLPMVVEIQTTLQDVEEDPMVVDQLMVVAEVIRMAINPSVNFVVELVTRFRGVTEGSISYNGADENDTTSGPNQPQALVASTGYITDEAWYLDSGASYHFTQDNNNLHQQSS</sequence>
<dbReference type="Gramene" id="evm.model.04.507">
    <property type="protein sequence ID" value="cds.evm.model.04.507"/>
    <property type="gene ID" value="evm.TU.04.507"/>
</dbReference>
<accession>A0A803PHP6</accession>
<evidence type="ECO:0008006" key="3">
    <source>
        <dbReference type="Google" id="ProtNLM"/>
    </source>
</evidence>
<evidence type="ECO:0000313" key="1">
    <source>
        <dbReference type="EnsemblPlants" id="cds.evm.model.04.507"/>
    </source>
</evidence>
<reference evidence="1" key="1">
    <citation type="submission" date="2018-11" db="EMBL/GenBank/DDBJ databases">
        <authorList>
            <person name="Grassa J C."/>
        </authorList>
    </citation>
    <scope>NUCLEOTIDE SEQUENCE [LARGE SCALE GENOMIC DNA]</scope>
</reference>
<dbReference type="PANTHER" id="PTHR47481:SF22">
    <property type="entry name" value="RETROTRANSPOSON GAG DOMAIN-CONTAINING PROTEIN"/>
    <property type="match status" value="1"/>
</dbReference>
<proteinExistence type="predicted"/>
<keyword evidence="2" id="KW-1185">Reference proteome</keyword>